<comment type="caution">
    <text evidence="1">The sequence shown here is derived from an EMBL/GenBank/DDBJ whole genome shotgun (WGS) entry which is preliminary data.</text>
</comment>
<organism evidence="1 2">
    <name type="scientific">Thermanaerothrix solaris</name>
    <dbReference type="NCBI Taxonomy" id="3058434"/>
    <lineage>
        <taxon>Bacteria</taxon>
        <taxon>Bacillati</taxon>
        <taxon>Chloroflexota</taxon>
        <taxon>Anaerolineae</taxon>
        <taxon>Anaerolineales</taxon>
        <taxon>Anaerolineaceae</taxon>
        <taxon>Thermanaerothrix</taxon>
    </lineage>
</organism>
<evidence type="ECO:0000313" key="1">
    <source>
        <dbReference type="EMBL" id="MDT8899483.1"/>
    </source>
</evidence>
<proteinExistence type="predicted"/>
<reference evidence="1 2" key="1">
    <citation type="submission" date="2023-07" db="EMBL/GenBank/DDBJ databases">
        <title>Novel species of Thermanaerothrix with wide hydrolytic capabilities.</title>
        <authorList>
            <person name="Zayulina K.S."/>
            <person name="Podosokorskaya O.A."/>
            <person name="Elcheninov A.G."/>
        </authorList>
    </citation>
    <scope>NUCLEOTIDE SEQUENCE [LARGE SCALE GENOMIC DNA]</scope>
    <source>
        <strain evidence="1 2">4228-RoL</strain>
    </source>
</reference>
<sequence>MEKLSRKFGSTAERGAGGMLLYFWPGQTEKTPKEACGVGRRAMANNQQDITDLFRIAVRGDVLIIPRDFIAMTGDLKSALFLARCVALAQRSPDATFARSSKEWQEDLFFSRHEVDAAREKVSRWVKTTLRKGSSGGPTMHYTVDFEQINQDLGGTHENQ</sequence>
<keyword evidence="2" id="KW-1185">Reference proteome</keyword>
<evidence type="ECO:0000313" key="2">
    <source>
        <dbReference type="Proteomes" id="UP001254165"/>
    </source>
</evidence>
<dbReference type="RefSeq" id="WP_315626211.1">
    <property type="nucleotide sequence ID" value="NZ_JAUHMF010000005.1"/>
</dbReference>
<accession>A0ABU3NRL5</accession>
<protein>
    <submittedName>
        <fullName evidence="1">Uncharacterized protein</fullName>
    </submittedName>
</protein>
<dbReference type="EMBL" id="JAUHMF010000005">
    <property type="protein sequence ID" value="MDT8899483.1"/>
    <property type="molecule type" value="Genomic_DNA"/>
</dbReference>
<name>A0ABU3NRL5_9CHLR</name>
<gene>
    <name evidence="1" type="ORF">QYE77_14555</name>
</gene>
<dbReference type="Proteomes" id="UP001254165">
    <property type="component" value="Unassembled WGS sequence"/>
</dbReference>